<dbReference type="OrthoDB" id="5512568at2759"/>
<dbReference type="AlphaFoldDB" id="A0A9W8KW44"/>
<accession>A0A9W8KW44</accession>
<dbReference type="EMBL" id="JANBTW010000078">
    <property type="protein sequence ID" value="KAJ2672676.1"/>
    <property type="molecule type" value="Genomic_DNA"/>
</dbReference>
<name>A0A9W8KW44_9FUNG</name>
<comment type="caution">
    <text evidence="1">The sequence shown here is derived from an EMBL/GenBank/DDBJ whole genome shotgun (WGS) entry which is preliminary data.</text>
</comment>
<dbReference type="Proteomes" id="UP001151518">
    <property type="component" value="Unassembled WGS sequence"/>
</dbReference>
<protein>
    <submittedName>
        <fullName evidence="1">Uncharacterized protein</fullName>
    </submittedName>
</protein>
<proteinExistence type="predicted"/>
<organism evidence="1 2">
    <name type="scientific">Coemansia spiralis</name>
    <dbReference type="NCBI Taxonomy" id="417178"/>
    <lineage>
        <taxon>Eukaryota</taxon>
        <taxon>Fungi</taxon>
        <taxon>Fungi incertae sedis</taxon>
        <taxon>Zoopagomycota</taxon>
        <taxon>Kickxellomycotina</taxon>
        <taxon>Kickxellomycetes</taxon>
        <taxon>Kickxellales</taxon>
        <taxon>Kickxellaceae</taxon>
        <taxon>Coemansia</taxon>
    </lineage>
</organism>
<gene>
    <name evidence="1" type="ORF">GGI25_004994</name>
</gene>
<evidence type="ECO:0000313" key="1">
    <source>
        <dbReference type="EMBL" id="KAJ2672676.1"/>
    </source>
</evidence>
<sequence length="117" mass="13580">MNKTQQRPTSVRYEKLSSEQIQSLRHANEVLSIEYVCLSRIREPLGLVGGYWNMDQDIIFKVSAGSLDIVVNGIEQMRAFFAHIHNALEISSEINTDIKRFIDQAGIWVKVNRIYYY</sequence>
<evidence type="ECO:0000313" key="2">
    <source>
        <dbReference type="Proteomes" id="UP001151518"/>
    </source>
</evidence>
<reference evidence="1" key="1">
    <citation type="submission" date="2022-07" db="EMBL/GenBank/DDBJ databases">
        <title>Phylogenomic reconstructions and comparative analyses of Kickxellomycotina fungi.</title>
        <authorList>
            <person name="Reynolds N.K."/>
            <person name="Stajich J.E."/>
            <person name="Barry K."/>
            <person name="Grigoriev I.V."/>
            <person name="Crous P."/>
            <person name="Smith M.E."/>
        </authorList>
    </citation>
    <scope>NUCLEOTIDE SEQUENCE</scope>
    <source>
        <strain evidence="1">NRRL 3115</strain>
    </source>
</reference>